<dbReference type="PANTHER" id="PTHR10492">
    <property type="match status" value="1"/>
</dbReference>
<reference evidence="1" key="1">
    <citation type="submission" date="2015-12" db="EMBL/GenBank/DDBJ databases">
        <title>Gene expression during late stages of embryo sac development: a critical building block for successful pollen-pistil interactions.</title>
        <authorList>
            <person name="Liu Y."/>
            <person name="Joly V."/>
            <person name="Sabar M."/>
            <person name="Matton D.P."/>
        </authorList>
    </citation>
    <scope>NUCLEOTIDE SEQUENCE</scope>
</reference>
<dbReference type="AlphaFoldDB" id="A0A0V0GJA4"/>
<accession>A0A0V0GJA4</accession>
<evidence type="ECO:0000313" key="1">
    <source>
        <dbReference type="EMBL" id="JAP08319.1"/>
    </source>
</evidence>
<organism evidence="1">
    <name type="scientific">Solanum chacoense</name>
    <name type="common">Chaco potato</name>
    <dbReference type="NCBI Taxonomy" id="4108"/>
    <lineage>
        <taxon>Eukaryota</taxon>
        <taxon>Viridiplantae</taxon>
        <taxon>Streptophyta</taxon>
        <taxon>Embryophyta</taxon>
        <taxon>Tracheophyta</taxon>
        <taxon>Spermatophyta</taxon>
        <taxon>Magnoliopsida</taxon>
        <taxon>eudicotyledons</taxon>
        <taxon>Gunneridae</taxon>
        <taxon>Pentapetalae</taxon>
        <taxon>asterids</taxon>
        <taxon>lamiids</taxon>
        <taxon>Solanales</taxon>
        <taxon>Solanaceae</taxon>
        <taxon>Solanoideae</taxon>
        <taxon>Solaneae</taxon>
        <taxon>Solanum</taxon>
    </lineage>
</organism>
<dbReference type="EMBL" id="GEDG01037115">
    <property type="protein sequence ID" value="JAP08319.1"/>
    <property type="molecule type" value="Transcribed_RNA"/>
</dbReference>
<protein>
    <submittedName>
        <fullName evidence="1">Putative ovule protein</fullName>
    </submittedName>
</protein>
<proteinExistence type="predicted"/>
<dbReference type="PANTHER" id="PTHR10492:SF57">
    <property type="entry name" value="ATP-DEPENDENT DNA HELICASE"/>
    <property type="match status" value="1"/>
</dbReference>
<name>A0A0V0GJA4_SOLCH</name>
<sequence>MNRENDDAKKLNLLYKEFPQHFVWSVQYKIWSHRKKRSVIGRVVTCHPTEGERYYLRLLLMNARGPKSYKDLQIVNDIPYDTFREAAEKRGLLQCDNNLTE</sequence>